<keyword evidence="5" id="KW-1185">Reference proteome</keyword>
<dbReference type="GO" id="GO:1990281">
    <property type="term" value="C:efflux pump complex"/>
    <property type="evidence" value="ECO:0007669"/>
    <property type="project" value="TreeGrafter"/>
</dbReference>
<dbReference type="GO" id="GO:0015562">
    <property type="term" value="F:efflux transmembrane transporter activity"/>
    <property type="evidence" value="ECO:0007669"/>
    <property type="project" value="TreeGrafter"/>
</dbReference>
<evidence type="ECO:0000259" key="3">
    <source>
        <dbReference type="Pfam" id="PF25954"/>
    </source>
</evidence>
<dbReference type="EMBL" id="CP027668">
    <property type="protein sequence ID" value="AVO46261.1"/>
    <property type="molecule type" value="Genomic_DNA"/>
</dbReference>
<dbReference type="Gene3D" id="1.10.287.470">
    <property type="entry name" value="Helix hairpin bin"/>
    <property type="match status" value="1"/>
</dbReference>
<dbReference type="PANTHER" id="PTHR30469">
    <property type="entry name" value="MULTIDRUG RESISTANCE PROTEIN MDTA"/>
    <property type="match status" value="1"/>
</dbReference>
<comment type="similarity">
    <text evidence="1">Belongs to the membrane fusion protein (MFP) (TC 8.A.1) family.</text>
</comment>
<accession>A0A2S0NE97</accession>
<dbReference type="Proteomes" id="UP000237889">
    <property type="component" value="Chromosome"/>
</dbReference>
<feature type="domain" description="CusB-like beta-barrel" evidence="3">
    <location>
        <begin position="217"/>
        <end position="288"/>
    </location>
</feature>
<dbReference type="Gene3D" id="2.40.50.100">
    <property type="match status" value="1"/>
</dbReference>
<name>A0A2S0NE97_9HYPH</name>
<evidence type="ECO:0000313" key="4">
    <source>
        <dbReference type="EMBL" id="AVO46261.1"/>
    </source>
</evidence>
<dbReference type="SUPFAM" id="SSF111369">
    <property type="entry name" value="HlyD-like secretion proteins"/>
    <property type="match status" value="1"/>
</dbReference>
<dbReference type="NCBIfam" id="TIGR01730">
    <property type="entry name" value="RND_mfp"/>
    <property type="match status" value="1"/>
</dbReference>
<dbReference type="InterPro" id="IPR006143">
    <property type="entry name" value="RND_pump_MFP"/>
</dbReference>
<dbReference type="Gene3D" id="2.40.30.170">
    <property type="match status" value="1"/>
</dbReference>
<dbReference type="AlphaFoldDB" id="A0A2S0NE97"/>
<dbReference type="Pfam" id="PF25954">
    <property type="entry name" value="Beta-barrel_RND_2"/>
    <property type="match status" value="1"/>
</dbReference>
<organism evidence="4 5">
    <name type="scientific">Phreatobacter cathodiphilus</name>
    <dbReference type="NCBI Taxonomy" id="1868589"/>
    <lineage>
        <taxon>Bacteria</taxon>
        <taxon>Pseudomonadati</taxon>
        <taxon>Pseudomonadota</taxon>
        <taxon>Alphaproteobacteria</taxon>
        <taxon>Hyphomicrobiales</taxon>
        <taxon>Phreatobacteraceae</taxon>
        <taxon>Phreatobacter</taxon>
    </lineage>
</organism>
<evidence type="ECO:0000313" key="5">
    <source>
        <dbReference type="Proteomes" id="UP000237889"/>
    </source>
</evidence>
<dbReference type="Gene3D" id="2.40.420.20">
    <property type="match status" value="1"/>
</dbReference>
<feature type="chain" id="PRO_5015478467" evidence="2">
    <location>
        <begin position="24"/>
        <end position="369"/>
    </location>
</feature>
<evidence type="ECO:0000256" key="1">
    <source>
        <dbReference type="ARBA" id="ARBA00009477"/>
    </source>
</evidence>
<dbReference type="InterPro" id="IPR058792">
    <property type="entry name" value="Beta-barrel_RND_2"/>
</dbReference>
<proteinExistence type="inferred from homology"/>
<dbReference type="RefSeq" id="WP_106749602.1">
    <property type="nucleotide sequence ID" value="NZ_CP027668.1"/>
</dbReference>
<protein>
    <submittedName>
        <fullName evidence="4">Efflux RND transporter periplasmic adaptor subunit</fullName>
    </submittedName>
</protein>
<feature type="signal peptide" evidence="2">
    <location>
        <begin position="1"/>
        <end position="23"/>
    </location>
</feature>
<reference evidence="4 5" key="1">
    <citation type="submission" date="2018-03" db="EMBL/GenBank/DDBJ databases">
        <title>Genome sequencing of Phreatobacter sp.</title>
        <authorList>
            <person name="Kim S.-J."/>
            <person name="Heo J."/>
            <person name="Kwon S.-W."/>
        </authorList>
    </citation>
    <scope>NUCLEOTIDE SEQUENCE [LARGE SCALE GENOMIC DNA]</scope>
    <source>
        <strain evidence="4 5">S-12</strain>
    </source>
</reference>
<gene>
    <name evidence="4" type="ORF">C6569_15010</name>
</gene>
<evidence type="ECO:0000256" key="2">
    <source>
        <dbReference type="SAM" id="SignalP"/>
    </source>
</evidence>
<dbReference type="KEGG" id="phr:C6569_15010"/>
<keyword evidence="2" id="KW-0732">Signal</keyword>
<dbReference type="PANTHER" id="PTHR30469:SF18">
    <property type="entry name" value="RESISTANCE-NODULATION-CELL DIVISION (RND) EFFLUX MEMBRANE FUSION PROTEIN-RELATED"/>
    <property type="match status" value="1"/>
</dbReference>
<dbReference type="OrthoDB" id="9813967at2"/>
<sequence>MSLPAGSRILPLLASGVLALALAACTDGNARTDAKAEDTPPRAVRAETVVFKPRVRERTFVGTVRPRIESDLGFRVAGKVSERLVQQGQRVVRGQPLALLDATDLKLQMQQSAAELEAAEVNLAASVAQDKRTQDLRAAGWATQATLDTQLAKTADARSRVDRAKRALDLAANQLAYATLVADSDGIVTATLVEPGQVVLSGTAIVRLARSGEREAVVAIPEALIEDVRRSSAARVSLWSNAEKTYSATLRELAASADVATRTFQARYTIQDADDGVVIGMTATVTAGEPASARVARLPISALYSDGRGTSVFVVDEATGKLTLKPVTVAGYDGRDVLIADGISDGEKVVTLGVHKLDPSQRVRIVEGR</sequence>